<reference evidence="1 2" key="1">
    <citation type="submission" date="2023-07" db="EMBL/GenBank/DDBJ databases">
        <title>Functional and genomic diversity of the sorghum phyllosphere microbiome.</title>
        <authorList>
            <person name="Shade A."/>
        </authorList>
    </citation>
    <scope>NUCLEOTIDE SEQUENCE [LARGE SCALE GENOMIC DNA]</scope>
    <source>
        <strain evidence="1 2">SORGH_AS_1126</strain>
    </source>
</reference>
<comment type="caution">
    <text evidence="1">The sequence shown here is derived from an EMBL/GenBank/DDBJ whole genome shotgun (WGS) entry which is preliminary data.</text>
</comment>
<name>A0ABU0ULW9_9HYPH</name>
<protein>
    <submittedName>
        <fullName evidence="1">Uncharacterized protein</fullName>
    </submittedName>
</protein>
<organism evidence="1 2">
    <name type="scientific">Agrobacterium larrymoorei</name>
    <dbReference type="NCBI Taxonomy" id="160699"/>
    <lineage>
        <taxon>Bacteria</taxon>
        <taxon>Pseudomonadati</taxon>
        <taxon>Pseudomonadota</taxon>
        <taxon>Alphaproteobacteria</taxon>
        <taxon>Hyphomicrobiales</taxon>
        <taxon>Rhizobiaceae</taxon>
        <taxon>Rhizobium/Agrobacterium group</taxon>
        <taxon>Agrobacterium</taxon>
    </lineage>
</organism>
<evidence type="ECO:0000313" key="2">
    <source>
        <dbReference type="Proteomes" id="UP001224781"/>
    </source>
</evidence>
<sequence length="170" mass="18150">MRYGFRWLIGYQLPWPDLEGDRHHLDGRPGRRSPGRVRYAPPAWLAAAPGRGAFPRSGGHPTPWGGAPAHRSHFSQWASSRFQGAIWSACAAFDLLRLGVGVRVGVVTAPLPALLGVGGNFLSRLGEWIGKRAASTRKPAGLQLSADLLRGRRACAMRAPAAGATVGANQ</sequence>
<evidence type="ECO:0000313" key="1">
    <source>
        <dbReference type="EMBL" id="MDQ1185944.1"/>
    </source>
</evidence>
<dbReference type="Proteomes" id="UP001224781">
    <property type="component" value="Unassembled WGS sequence"/>
</dbReference>
<proteinExistence type="predicted"/>
<gene>
    <name evidence="1" type="ORF">QE408_003087</name>
</gene>
<keyword evidence="2" id="KW-1185">Reference proteome</keyword>
<dbReference type="EMBL" id="JAUTBL010000002">
    <property type="protein sequence ID" value="MDQ1185944.1"/>
    <property type="molecule type" value="Genomic_DNA"/>
</dbReference>
<accession>A0ABU0ULW9</accession>